<proteinExistence type="predicted"/>
<reference evidence="1" key="1">
    <citation type="submission" date="2020-03" db="EMBL/GenBank/DDBJ databases">
        <authorList>
            <person name="Weist P."/>
        </authorList>
    </citation>
    <scope>NUCLEOTIDE SEQUENCE</scope>
</reference>
<comment type="caution">
    <text evidence="1">The sequence shown here is derived from an EMBL/GenBank/DDBJ whole genome shotgun (WGS) entry which is preliminary data.</text>
</comment>
<dbReference type="AlphaFoldDB" id="A0A9N7TI87"/>
<dbReference type="EMBL" id="CADEAL010000055">
    <property type="protein sequence ID" value="CAB1413450.1"/>
    <property type="molecule type" value="Genomic_DNA"/>
</dbReference>
<evidence type="ECO:0000313" key="1">
    <source>
        <dbReference type="EMBL" id="CAB1413450.1"/>
    </source>
</evidence>
<protein>
    <submittedName>
        <fullName evidence="1">Uncharacterized protein</fullName>
    </submittedName>
</protein>
<sequence length="69" mass="7748">MSVFISTAVSSLTLHLRFCRKNTVLEDAAGLGRRVRPCRSLLPPLLKKEESFESVPLLNVDRSRAPVIR</sequence>
<organism evidence="1 2">
    <name type="scientific">Pleuronectes platessa</name>
    <name type="common">European plaice</name>
    <dbReference type="NCBI Taxonomy" id="8262"/>
    <lineage>
        <taxon>Eukaryota</taxon>
        <taxon>Metazoa</taxon>
        <taxon>Chordata</taxon>
        <taxon>Craniata</taxon>
        <taxon>Vertebrata</taxon>
        <taxon>Euteleostomi</taxon>
        <taxon>Actinopterygii</taxon>
        <taxon>Neopterygii</taxon>
        <taxon>Teleostei</taxon>
        <taxon>Neoteleostei</taxon>
        <taxon>Acanthomorphata</taxon>
        <taxon>Carangaria</taxon>
        <taxon>Pleuronectiformes</taxon>
        <taxon>Pleuronectoidei</taxon>
        <taxon>Pleuronectidae</taxon>
        <taxon>Pleuronectes</taxon>
    </lineage>
</organism>
<gene>
    <name evidence="1" type="ORF">PLEPLA_LOCUS1150</name>
</gene>
<keyword evidence="2" id="KW-1185">Reference proteome</keyword>
<accession>A0A9N7TI87</accession>
<name>A0A9N7TI87_PLEPL</name>
<evidence type="ECO:0000313" key="2">
    <source>
        <dbReference type="Proteomes" id="UP001153269"/>
    </source>
</evidence>
<dbReference type="Proteomes" id="UP001153269">
    <property type="component" value="Unassembled WGS sequence"/>
</dbReference>